<feature type="domain" description="DAGKc" evidence="9">
    <location>
        <begin position="50"/>
        <end position="130"/>
    </location>
</feature>
<evidence type="ECO:0000313" key="10">
    <source>
        <dbReference type="EMBL" id="MBB6392772.1"/>
    </source>
</evidence>
<keyword evidence="4" id="KW-0547">Nucleotide-binding</keyword>
<dbReference type="AlphaFoldDB" id="A0A7X0FS89"/>
<evidence type="ECO:0000256" key="6">
    <source>
        <dbReference type="ARBA" id="ARBA00022840"/>
    </source>
</evidence>
<dbReference type="InterPro" id="IPR045540">
    <property type="entry name" value="YegS/DAGK_C"/>
</dbReference>
<keyword evidence="7" id="KW-0443">Lipid metabolism</keyword>
<dbReference type="PANTHER" id="PTHR12358:SF54">
    <property type="entry name" value="SPHINGOSINE KINASE RELATED PROTEIN"/>
    <property type="match status" value="1"/>
</dbReference>
<accession>A0A7X0FS89</accession>
<evidence type="ECO:0000259" key="9">
    <source>
        <dbReference type="PROSITE" id="PS50146"/>
    </source>
</evidence>
<dbReference type="GO" id="GO:0016301">
    <property type="term" value="F:kinase activity"/>
    <property type="evidence" value="ECO:0007669"/>
    <property type="project" value="UniProtKB-KW"/>
</dbReference>
<evidence type="ECO:0000256" key="3">
    <source>
        <dbReference type="ARBA" id="ARBA00022679"/>
    </source>
</evidence>
<dbReference type="Pfam" id="PF00781">
    <property type="entry name" value="DAGK_cat"/>
    <property type="match status" value="1"/>
</dbReference>
<evidence type="ECO:0000313" key="11">
    <source>
        <dbReference type="Proteomes" id="UP000537775"/>
    </source>
</evidence>
<keyword evidence="6" id="KW-0067">ATP-binding</keyword>
<dbReference type="Gene3D" id="3.40.50.10330">
    <property type="entry name" value="Probable inorganic polyphosphate/atp-NAD kinase, domain 1"/>
    <property type="match status" value="1"/>
</dbReference>
<keyword evidence="5 10" id="KW-0418">Kinase</keyword>
<dbReference type="Gene3D" id="2.60.200.40">
    <property type="match status" value="1"/>
</dbReference>
<evidence type="ECO:0000256" key="1">
    <source>
        <dbReference type="ARBA" id="ARBA00001946"/>
    </source>
</evidence>
<dbReference type="SUPFAM" id="SSF111331">
    <property type="entry name" value="NAD kinase/diacylglycerol kinase-like"/>
    <property type="match status" value="1"/>
</dbReference>
<dbReference type="PROSITE" id="PS50146">
    <property type="entry name" value="DAGK"/>
    <property type="match status" value="1"/>
</dbReference>
<dbReference type="PANTHER" id="PTHR12358">
    <property type="entry name" value="SPHINGOSINE KINASE"/>
    <property type="match status" value="1"/>
</dbReference>
<dbReference type="SMART" id="SM00046">
    <property type="entry name" value="DAGKc"/>
    <property type="match status" value="1"/>
</dbReference>
<evidence type="ECO:0000256" key="2">
    <source>
        <dbReference type="ARBA" id="ARBA00005983"/>
    </source>
</evidence>
<evidence type="ECO:0000256" key="4">
    <source>
        <dbReference type="ARBA" id="ARBA00022741"/>
    </source>
</evidence>
<keyword evidence="7" id="KW-0594">Phospholipid biosynthesis</keyword>
<gene>
    <name evidence="10" type="ORF">HD594_003085</name>
</gene>
<keyword evidence="7" id="KW-0444">Lipid biosynthesis</keyword>
<dbReference type="InterPro" id="IPR050187">
    <property type="entry name" value="Lipid_Phosphate_FormReg"/>
</dbReference>
<keyword evidence="8" id="KW-1208">Phospholipid metabolism</keyword>
<evidence type="ECO:0000256" key="5">
    <source>
        <dbReference type="ARBA" id="ARBA00022777"/>
    </source>
</evidence>
<organism evidence="10 11">
    <name type="scientific">Microbacterium thalassium</name>
    <dbReference type="NCBI Taxonomy" id="362649"/>
    <lineage>
        <taxon>Bacteria</taxon>
        <taxon>Bacillati</taxon>
        <taxon>Actinomycetota</taxon>
        <taxon>Actinomycetes</taxon>
        <taxon>Micrococcales</taxon>
        <taxon>Microbacteriaceae</taxon>
        <taxon>Microbacterium</taxon>
    </lineage>
</organism>
<comment type="caution">
    <text evidence="10">The sequence shown here is derived from an EMBL/GenBank/DDBJ whole genome shotgun (WGS) entry which is preliminary data.</text>
</comment>
<dbReference type="EMBL" id="JACHML010000001">
    <property type="protein sequence ID" value="MBB6392772.1"/>
    <property type="molecule type" value="Genomic_DNA"/>
</dbReference>
<keyword evidence="3" id="KW-0808">Transferase</keyword>
<proteinExistence type="inferred from homology"/>
<name>A0A7X0FS89_9MICO</name>
<dbReference type="GO" id="GO:0008654">
    <property type="term" value="P:phospholipid biosynthetic process"/>
    <property type="evidence" value="ECO:0007669"/>
    <property type="project" value="UniProtKB-KW"/>
</dbReference>
<protein>
    <submittedName>
        <fullName evidence="10">Diacylglycerol kinase family enzyme</fullName>
    </submittedName>
</protein>
<evidence type="ECO:0000256" key="7">
    <source>
        <dbReference type="ARBA" id="ARBA00023209"/>
    </source>
</evidence>
<dbReference type="GO" id="GO:0005524">
    <property type="term" value="F:ATP binding"/>
    <property type="evidence" value="ECO:0007669"/>
    <property type="project" value="UniProtKB-KW"/>
</dbReference>
<comment type="cofactor">
    <cofactor evidence="1">
        <name>Mg(2+)</name>
        <dbReference type="ChEBI" id="CHEBI:18420"/>
    </cofactor>
</comment>
<dbReference type="InterPro" id="IPR016064">
    <property type="entry name" value="NAD/diacylglycerol_kinase_sf"/>
</dbReference>
<dbReference type="Proteomes" id="UP000537775">
    <property type="component" value="Unassembled WGS sequence"/>
</dbReference>
<dbReference type="InterPro" id="IPR017438">
    <property type="entry name" value="ATP-NAD_kinase_N"/>
</dbReference>
<evidence type="ECO:0000256" key="8">
    <source>
        <dbReference type="ARBA" id="ARBA00023264"/>
    </source>
</evidence>
<reference evidence="10 11" key="1">
    <citation type="submission" date="2020-08" db="EMBL/GenBank/DDBJ databases">
        <title>Sequencing the genomes of 1000 actinobacteria strains.</title>
        <authorList>
            <person name="Klenk H.-P."/>
        </authorList>
    </citation>
    <scope>NUCLEOTIDE SEQUENCE [LARGE SCALE GENOMIC DNA]</scope>
    <source>
        <strain evidence="10 11">DSM 12511</strain>
    </source>
</reference>
<keyword evidence="11" id="KW-1185">Reference proteome</keyword>
<dbReference type="Pfam" id="PF19279">
    <property type="entry name" value="YegS_C"/>
    <property type="match status" value="1"/>
</dbReference>
<sequence>MTSPRPAVVYNPSKISRDGLCDAFDRVDPDACAAARWYETTVEDPGRGPARDALDAGADLVIVAGGDGTVRAVAEVLAGTGIPLGIVPQGTGNLLARNLGVPIADVDAAIARALEAGDRRIDIGWIDIDGDDEDKRAFAVMVGFGLDARMLVETDEDLKDKAGWLAYVEALGRAVSASEVVAFDLALDDGDPERVEGHTLMIGNCGTIQGGVALLPDAAVDDGRLDLLLVSADTVTGWLDTVRSFVWDNGVRRFFVKESDTVDSDTAQHRSATRMRVELPEPLPFEIDGEEVGDVQAFTVRVDAGALIVR</sequence>
<dbReference type="InterPro" id="IPR001206">
    <property type="entry name" value="Diacylglycerol_kinase_cat_dom"/>
</dbReference>
<comment type="similarity">
    <text evidence="2">Belongs to the diacylglycerol/lipid kinase family.</text>
</comment>
<dbReference type="RefSeq" id="WP_184751831.1">
    <property type="nucleotide sequence ID" value="NZ_BAAAJR010000001.1"/>
</dbReference>